<dbReference type="Gene3D" id="2.160.20.80">
    <property type="entry name" value="E3 ubiquitin-protein ligase SopA"/>
    <property type="match status" value="1"/>
</dbReference>
<keyword evidence="2" id="KW-1185">Reference proteome</keyword>
<dbReference type="AlphaFoldDB" id="A0A6A6T9T7"/>
<gene>
    <name evidence="1" type="ORF">K491DRAFT_367536</name>
</gene>
<protein>
    <submittedName>
        <fullName evidence="1">Uncharacterized protein</fullName>
    </submittedName>
</protein>
<dbReference type="EMBL" id="MU004333">
    <property type="protein sequence ID" value="KAF2656709.1"/>
    <property type="molecule type" value="Genomic_DNA"/>
</dbReference>
<name>A0A6A6T9T7_9PLEO</name>
<proteinExistence type="predicted"/>
<dbReference type="InterPro" id="IPR001646">
    <property type="entry name" value="5peptide_repeat"/>
</dbReference>
<evidence type="ECO:0000313" key="1">
    <source>
        <dbReference type="EMBL" id="KAF2656709.1"/>
    </source>
</evidence>
<organism evidence="1 2">
    <name type="scientific">Lophiostoma macrostomum CBS 122681</name>
    <dbReference type="NCBI Taxonomy" id="1314788"/>
    <lineage>
        <taxon>Eukaryota</taxon>
        <taxon>Fungi</taxon>
        <taxon>Dikarya</taxon>
        <taxon>Ascomycota</taxon>
        <taxon>Pezizomycotina</taxon>
        <taxon>Dothideomycetes</taxon>
        <taxon>Pleosporomycetidae</taxon>
        <taxon>Pleosporales</taxon>
        <taxon>Lophiostomataceae</taxon>
        <taxon>Lophiostoma</taxon>
    </lineage>
</organism>
<dbReference type="Pfam" id="PF00805">
    <property type="entry name" value="Pentapeptide"/>
    <property type="match status" value="1"/>
</dbReference>
<dbReference type="SUPFAM" id="SSF141571">
    <property type="entry name" value="Pentapeptide repeat-like"/>
    <property type="match status" value="1"/>
</dbReference>
<dbReference type="OrthoDB" id="432234at2759"/>
<reference evidence="1" key="1">
    <citation type="journal article" date="2020" name="Stud. Mycol.">
        <title>101 Dothideomycetes genomes: a test case for predicting lifestyles and emergence of pathogens.</title>
        <authorList>
            <person name="Haridas S."/>
            <person name="Albert R."/>
            <person name="Binder M."/>
            <person name="Bloem J."/>
            <person name="Labutti K."/>
            <person name="Salamov A."/>
            <person name="Andreopoulos B."/>
            <person name="Baker S."/>
            <person name="Barry K."/>
            <person name="Bills G."/>
            <person name="Bluhm B."/>
            <person name="Cannon C."/>
            <person name="Castanera R."/>
            <person name="Culley D."/>
            <person name="Daum C."/>
            <person name="Ezra D."/>
            <person name="Gonzalez J."/>
            <person name="Henrissat B."/>
            <person name="Kuo A."/>
            <person name="Liang C."/>
            <person name="Lipzen A."/>
            <person name="Lutzoni F."/>
            <person name="Magnuson J."/>
            <person name="Mondo S."/>
            <person name="Nolan M."/>
            <person name="Ohm R."/>
            <person name="Pangilinan J."/>
            <person name="Park H.-J."/>
            <person name="Ramirez L."/>
            <person name="Alfaro M."/>
            <person name="Sun H."/>
            <person name="Tritt A."/>
            <person name="Yoshinaga Y."/>
            <person name="Zwiers L.-H."/>
            <person name="Turgeon B."/>
            <person name="Goodwin S."/>
            <person name="Spatafora J."/>
            <person name="Crous P."/>
            <person name="Grigoriev I."/>
        </authorList>
    </citation>
    <scope>NUCLEOTIDE SEQUENCE</scope>
    <source>
        <strain evidence="1">CBS 122681</strain>
    </source>
</reference>
<sequence length="199" mass="23523">MTNLRKTNLRRSNLRRTNLRKTSLRKMSLRKTSLRKTDQDANVLFVLQTMYFLIKTWAFRSNAWKECNFAHVNLTDIHRQSDAVFIGILQKLRLGRKLHRQEKDLLLDHESETVNAVQLFGTRAEVKHINDHRFNKLVSTARSYSSFDHCRWNGDKGHDHRARSTDGETLLALKDPKYDPQVQLKKVLPIHWSQGHRFH</sequence>
<accession>A0A6A6T9T7</accession>
<dbReference type="Proteomes" id="UP000799324">
    <property type="component" value="Unassembled WGS sequence"/>
</dbReference>
<evidence type="ECO:0000313" key="2">
    <source>
        <dbReference type="Proteomes" id="UP000799324"/>
    </source>
</evidence>